<organism evidence="2 3">
    <name type="scientific">candidate division TA06 bacterium B3_TA06</name>
    <dbReference type="NCBI Taxonomy" id="2012487"/>
    <lineage>
        <taxon>Bacteria</taxon>
        <taxon>Bacteria division TA06</taxon>
    </lineage>
</organism>
<gene>
    <name evidence="2" type="ORF">CEE36_01950</name>
</gene>
<dbReference type="GO" id="GO:0016020">
    <property type="term" value="C:membrane"/>
    <property type="evidence" value="ECO:0007669"/>
    <property type="project" value="TreeGrafter"/>
</dbReference>
<protein>
    <recommendedName>
        <fullName evidence="1">AB hydrolase-1 domain-containing protein</fullName>
    </recommendedName>
</protein>
<dbReference type="Gene3D" id="3.40.50.1820">
    <property type="entry name" value="alpha/beta hydrolase"/>
    <property type="match status" value="1"/>
</dbReference>
<evidence type="ECO:0000313" key="3">
    <source>
        <dbReference type="Proteomes" id="UP000317778"/>
    </source>
</evidence>
<reference evidence="2 3" key="1">
    <citation type="submission" date="2017-06" db="EMBL/GenBank/DDBJ databases">
        <title>Novel microbial phyla capable of carbon fixation and sulfur reduction in deep-sea sediments.</title>
        <authorList>
            <person name="Huang J."/>
            <person name="Baker B."/>
            <person name="Wang Y."/>
        </authorList>
    </citation>
    <scope>NUCLEOTIDE SEQUENCE [LARGE SCALE GENOMIC DNA]</scope>
    <source>
        <strain evidence="2">B3_TA06</strain>
    </source>
</reference>
<sequence length="315" mass="35990">MLQAVCPSTLPSLDGTVCPLSAWCTHRVGGRGRVKSLTQGLIPLSFTLMDDRFPVVRVGEEYLSYQKTGKGKPLFCLHGWAGHERTFDGILPFFNPHFRIYQLAWPGFGSARLRRGRYSLDDMVRWVDRFREHFGFRKIYLMGNCIGANVALEYAYQHRERLKALIINEPHGFMPAYFYLLIYPVIGDVLLRALFKIPPGRSLIMSMFPLEDEEGTGYTERRLAEVPTSSMAAFLRAMYLYARETNAYARPKIKVPTIFPLPQKTFVQVAVFERLYGRCFTNLEVAPVEGEVHNPVVEDPHAFARAVLPHLGIRK</sequence>
<dbReference type="SUPFAM" id="SSF53474">
    <property type="entry name" value="alpha/beta-Hydrolases"/>
    <property type="match status" value="1"/>
</dbReference>
<dbReference type="AlphaFoldDB" id="A0A532V9S4"/>
<evidence type="ECO:0000259" key="1">
    <source>
        <dbReference type="Pfam" id="PF00561"/>
    </source>
</evidence>
<evidence type="ECO:0000313" key="2">
    <source>
        <dbReference type="EMBL" id="TKJ43902.1"/>
    </source>
</evidence>
<dbReference type="PANTHER" id="PTHR43798">
    <property type="entry name" value="MONOACYLGLYCEROL LIPASE"/>
    <property type="match status" value="1"/>
</dbReference>
<accession>A0A532V9S4</accession>
<dbReference type="InterPro" id="IPR000073">
    <property type="entry name" value="AB_hydrolase_1"/>
</dbReference>
<name>A0A532V9S4_UNCT6</name>
<dbReference type="InterPro" id="IPR029058">
    <property type="entry name" value="AB_hydrolase_fold"/>
</dbReference>
<feature type="domain" description="AB hydrolase-1" evidence="1">
    <location>
        <begin position="72"/>
        <end position="180"/>
    </location>
</feature>
<proteinExistence type="predicted"/>
<dbReference type="InterPro" id="IPR050266">
    <property type="entry name" value="AB_hydrolase_sf"/>
</dbReference>
<dbReference type="Proteomes" id="UP000317778">
    <property type="component" value="Unassembled WGS sequence"/>
</dbReference>
<comment type="caution">
    <text evidence="2">The sequence shown here is derived from an EMBL/GenBank/DDBJ whole genome shotgun (WGS) entry which is preliminary data.</text>
</comment>
<dbReference type="Pfam" id="PF00561">
    <property type="entry name" value="Abhydrolase_1"/>
    <property type="match status" value="1"/>
</dbReference>
<dbReference type="EMBL" id="NJBO01000002">
    <property type="protein sequence ID" value="TKJ43902.1"/>
    <property type="molecule type" value="Genomic_DNA"/>
</dbReference>
<dbReference type="PANTHER" id="PTHR43798:SF33">
    <property type="entry name" value="HYDROLASE, PUTATIVE (AFU_ORTHOLOGUE AFUA_2G14860)-RELATED"/>
    <property type="match status" value="1"/>
</dbReference>